<evidence type="ECO:0000313" key="7">
    <source>
        <dbReference type="Proteomes" id="UP000293638"/>
    </source>
</evidence>
<feature type="compositionally biased region" description="Polar residues" evidence="4">
    <location>
        <begin position="1"/>
        <end position="22"/>
    </location>
</feature>
<dbReference type="RefSeq" id="WP_130491833.1">
    <property type="nucleotide sequence ID" value="NZ_SGXD01000001.1"/>
</dbReference>
<dbReference type="Gene3D" id="2.30.42.10">
    <property type="match status" value="1"/>
</dbReference>
<organism evidence="6 7">
    <name type="scientific">Motilibacter rhizosphaerae</name>
    <dbReference type="NCBI Taxonomy" id="598652"/>
    <lineage>
        <taxon>Bacteria</taxon>
        <taxon>Bacillati</taxon>
        <taxon>Actinomycetota</taxon>
        <taxon>Actinomycetes</taxon>
        <taxon>Motilibacterales</taxon>
        <taxon>Motilibacteraceae</taxon>
        <taxon>Motilibacter</taxon>
    </lineage>
</organism>
<dbReference type="InterPro" id="IPR001478">
    <property type="entry name" value="PDZ"/>
</dbReference>
<comment type="caution">
    <text evidence="6">The sequence shown here is derived from an EMBL/GenBank/DDBJ whole genome shotgun (WGS) entry which is preliminary data.</text>
</comment>
<comment type="similarity">
    <text evidence="1">Belongs to the peptidase S1C family.</text>
</comment>
<feature type="compositionally biased region" description="Low complexity" evidence="4">
    <location>
        <begin position="79"/>
        <end position="88"/>
    </location>
</feature>
<dbReference type="EMBL" id="SGXD01000001">
    <property type="protein sequence ID" value="RZS91811.1"/>
    <property type="molecule type" value="Genomic_DNA"/>
</dbReference>
<evidence type="ECO:0000313" key="6">
    <source>
        <dbReference type="EMBL" id="RZS91811.1"/>
    </source>
</evidence>
<protein>
    <submittedName>
        <fullName evidence="6">Putative serine protease PepD</fullName>
    </submittedName>
</protein>
<evidence type="ECO:0000256" key="2">
    <source>
        <dbReference type="ARBA" id="ARBA00022670"/>
    </source>
</evidence>
<dbReference type="SUPFAM" id="SSF50156">
    <property type="entry name" value="PDZ domain-like"/>
    <property type="match status" value="1"/>
</dbReference>
<keyword evidence="7" id="KW-1185">Reference proteome</keyword>
<dbReference type="InterPro" id="IPR001940">
    <property type="entry name" value="Peptidase_S1C"/>
</dbReference>
<evidence type="ECO:0000256" key="3">
    <source>
        <dbReference type="ARBA" id="ARBA00022801"/>
    </source>
</evidence>
<accession>A0A4Q7NWU8</accession>
<dbReference type="Gene3D" id="2.40.10.10">
    <property type="entry name" value="Trypsin-like serine proteases"/>
    <property type="match status" value="2"/>
</dbReference>
<evidence type="ECO:0000259" key="5">
    <source>
        <dbReference type="PROSITE" id="PS50106"/>
    </source>
</evidence>
<reference evidence="6 7" key="1">
    <citation type="submission" date="2019-02" db="EMBL/GenBank/DDBJ databases">
        <title>Genomic Encyclopedia of Type Strains, Phase IV (KMG-IV): sequencing the most valuable type-strain genomes for metagenomic binning, comparative biology and taxonomic classification.</title>
        <authorList>
            <person name="Goeker M."/>
        </authorList>
    </citation>
    <scope>NUCLEOTIDE SEQUENCE [LARGE SCALE GENOMIC DNA]</scope>
    <source>
        <strain evidence="6 7">DSM 45622</strain>
    </source>
</reference>
<name>A0A4Q7NWU8_9ACTN</name>
<evidence type="ECO:0000256" key="4">
    <source>
        <dbReference type="SAM" id="MobiDB-lite"/>
    </source>
</evidence>
<dbReference type="Pfam" id="PF13365">
    <property type="entry name" value="Trypsin_2"/>
    <property type="match status" value="1"/>
</dbReference>
<feature type="domain" description="PDZ" evidence="5">
    <location>
        <begin position="409"/>
        <end position="494"/>
    </location>
</feature>
<feature type="compositionally biased region" description="Low complexity" evidence="4">
    <location>
        <begin position="52"/>
        <end position="62"/>
    </location>
</feature>
<sequence length="506" mass="48791">MDEHPTQPNQPNDPQHPGTPSQGVWWVGADGTTAPHQPVQPQSPQPAPQQPERPAEQTQPQPWSQPQHGQPQYGPSQQPVGPHAPYGAYPATPYAPAGDATSVYAFPAASPSAERRSGGASWARRGAAAAVLALVAVGSGTAGAAIAGHDSRSSSASPAAVATAAPAAATAPVQSLAKVAAAVTPSVVSVGFTSSQGSGEGSGVILTADGQILTNNHVVAAAAGGGSLTVKFADGKSATATILGRDPSTDLAVIKAQGVSGLTPATLGSSSSLHVGDTVLAIGNPLGLEGSVSAGIVSALHRSVDIPAEEEQQSPQQMFPGFGGGSGSDGSGGSGSGGSSSSSSGTVLKNAIQTDAAVNPGNSGGALVDAAGRVVGINSAIASLSSGSGQSGSIGVGFAIPIDTAKVIAAELAKGQTVQHPVLGVTITDATGGSAGAQIGTVVSGGGADKAGLKAGDVITAVDGSAVRDAEGLQAAISGHQPGQSVSVTYTRGGSSSTTTVTLGSS</sequence>
<keyword evidence="2 6" id="KW-0645">Protease</keyword>
<dbReference type="PROSITE" id="PS50106">
    <property type="entry name" value="PDZ"/>
    <property type="match status" value="1"/>
</dbReference>
<dbReference type="OrthoDB" id="9758917at2"/>
<keyword evidence="3" id="KW-0378">Hydrolase</keyword>
<dbReference type="InterPro" id="IPR009003">
    <property type="entry name" value="Peptidase_S1_PA"/>
</dbReference>
<dbReference type="PRINTS" id="PR00834">
    <property type="entry name" value="PROTEASES2C"/>
</dbReference>
<dbReference type="GO" id="GO:0004252">
    <property type="term" value="F:serine-type endopeptidase activity"/>
    <property type="evidence" value="ECO:0007669"/>
    <property type="project" value="InterPro"/>
</dbReference>
<feature type="region of interest" description="Disordered" evidence="4">
    <location>
        <begin position="1"/>
        <end position="88"/>
    </location>
</feature>
<proteinExistence type="inferred from homology"/>
<dbReference type="PANTHER" id="PTHR43343">
    <property type="entry name" value="PEPTIDASE S12"/>
    <property type="match status" value="1"/>
</dbReference>
<dbReference type="InterPro" id="IPR051201">
    <property type="entry name" value="Chloro_Bact_Ser_Proteases"/>
</dbReference>
<dbReference type="Proteomes" id="UP000293638">
    <property type="component" value="Unassembled WGS sequence"/>
</dbReference>
<dbReference type="Pfam" id="PF13180">
    <property type="entry name" value="PDZ_2"/>
    <property type="match status" value="1"/>
</dbReference>
<feature type="region of interest" description="Disordered" evidence="4">
    <location>
        <begin position="307"/>
        <end position="346"/>
    </location>
</feature>
<dbReference type="GO" id="GO:0006508">
    <property type="term" value="P:proteolysis"/>
    <property type="evidence" value="ECO:0007669"/>
    <property type="project" value="UniProtKB-KW"/>
</dbReference>
<evidence type="ECO:0000256" key="1">
    <source>
        <dbReference type="ARBA" id="ARBA00010541"/>
    </source>
</evidence>
<feature type="compositionally biased region" description="Pro residues" evidence="4">
    <location>
        <begin position="41"/>
        <end position="51"/>
    </location>
</feature>
<dbReference type="AlphaFoldDB" id="A0A4Q7NWU8"/>
<dbReference type="SMART" id="SM00228">
    <property type="entry name" value="PDZ"/>
    <property type="match status" value="1"/>
</dbReference>
<dbReference type="InterPro" id="IPR043504">
    <property type="entry name" value="Peptidase_S1_PA_chymotrypsin"/>
</dbReference>
<dbReference type="InterPro" id="IPR036034">
    <property type="entry name" value="PDZ_sf"/>
</dbReference>
<gene>
    <name evidence="6" type="ORF">EV189_1063</name>
</gene>
<feature type="compositionally biased region" description="Gly residues" evidence="4">
    <location>
        <begin position="321"/>
        <end position="338"/>
    </location>
</feature>
<dbReference type="SUPFAM" id="SSF50494">
    <property type="entry name" value="Trypsin-like serine proteases"/>
    <property type="match status" value="1"/>
</dbReference>
<dbReference type="PANTHER" id="PTHR43343:SF3">
    <property type="entry name" value="PROTEASE DO-LIKE 8, CHLOROPLASTIC"/>
    <property type="match status" value="1"/>
</dbReference>
<feature type="compositionally biased region" description="Polar residues" evidence="4">
    <location>
        <begin position="64"/>
        <end position="78"/>
    </location>
</feature>